<proteinExistence type="predicted"/>
<keyword evidence="2" id="KW-0732">Signal</keyword>
<evidence type="ECO:0000259" key="3">
    <source>
        <dbReference type="PROSITE" id="PS51178"/>
    </source>
</evidence>
<dbReference type="Gene3D" id="3.30.10.20">
    <property type="match status" value="2"/>
</dbReference>
<evidence type="ECO:0000313" key="5">
    <source>
        <dbReference type="Proteomes" id="UP001221150"/>
    </source>
</evidence>
<dbReference type="CDD" id="cd06577">
    <property type="entry name" value="PASTA_pknB"/>
    <property type="match status" value="1"/>
</dbReference>
<dbReference type="Proteomes" id="UP001221150">
    <property type="component" value="Unassembled WGS sequence"/>
</dbReference>
<accession>A0ABT6A6S1</accession>
<protein>
    <submittedName>
        <fullName evidence="4">PASTA domain-containing protein</fullName>
    </submittedName>
</protein>
<feature type="domain" description="PASTA" evidence="3">
    <location>
        <begin position="136"/>
        <end position="205"/>
    </location>
</feature>
<evidence type="ECO:0000313" key="4">
    <source>
        <dbReference type="EMBL" id="MDF3300142.1"/>
    </source>
</evidence>
<dbReference type="Pfam" id="PF03793">
    <property type="entry name" value="PASTA"/>
    <property type="match status" value="1"/>
</dbReference>
<feature type="region of interest" description="Disordered" evidence="1">
    <location>
        <begin position="26"/>
        <end position="54"/>
    </location>
</feature>
<evidence type="ECO:0000256" key="1">
    <source>
        <dbReference type="SAM" id="MobiDB-lite"/>
    </source>
</evidence>
<keyword evidence="5" id="KW-1185">Reference proteome</keyword>
<evidence type="ECO:0000256" key="2">
    <source>
        <dbReference type="SAM" id="SignalP"/>
    </source>
</evidence>
<dbReference type="EMBL" id="JARJBB010000007">
    <property type="protein sequence ID" value="MDF3300142.1"/>
    <property type="molecule type" value="Genomic_DNA"/>
</dbReference>
<dbReference type="PROSITE" id="PS51257">
    <property type="entry name" value="PROKAR_LIPOPROTEIN"/>
    <property type="match status" value="1"/>
</dbReference>
<gene>
    <name evidence="4" type="ORF">P3H78_16220</name>
</gene>
<comment type="caution">
    <text evidence="4">The sequence shown here is derived from an EMBL/GenBank/DDBJ whole genome shotgun (WGS) entry which is preliminary data.</text>
</comment>
<sequence length="211" mass="21488">MNRKTLACTAAIITLALATACQPTQTTGNSGSSAAASSSSSSAGDNSNGSTAKKTVPNFVGMGLQSAQDAAQEANFYNLTSHDSLGRDRMQILDRDWKVCTQSPKAGTSASTDVQLDFGAVKLAESCPAHDQAAPSAAGGSMPDFHGKSVRAARAALDSGTSITVNDASGTGRLVLIESNWQVCSQTPSAGTKVNGQPVTLNAVKYGESCP</sequence>
<dbReference type="RefSeq" id="WP_276109694.1">
    <property type="nucleotide sequence ID" value="NZ_JARJBB010000007.1"/>
</dbReference>
<name>A0ABT6A6S1_9ACTN</name>
<dbReference type="InterPro" id="IPR005543">
    <property type="entry name" value="PASTA_dom"/>
</dbReference>
<dbReference type="SMART" id="SM00740">
    <property type="entry name" value="PASTA"/>
    <property type="match status" value="2"/>
</dbReference>
<feature type="signal peptide" evidence="2">
    <location>
        <begin position="1"/>
        <end position="20"/>
    </location>
</feature>
<dbReference type="PROSITE" id="PS51178">
    <property type="entry name" value="PASTA"/>
    <property type="match status" value="1"/>
</dbReference>
<feature type="chain" id="PRO_5045215000" evidence="2">
    <location>
        <begin position="21"/>
        <end position="211"/>
    </location>
</feature>
<feature type="compositionally biased region" description="Low complexity" evidence="1">
    <location>
        <begin position="28"/>
        <end position="50"/>
    </location>
</feature>
<reference evidence="4 5" key="1">
    <citation type="submission" date="2023-03" db="EMBL/GenBank/DDBJ databases">
        <title>Draft genome sequence of Streptomyces sp. K1PA1 isolated from peat swamp forest in Thailand.</title>
        <authorList>
            <person name="Klaysubun C."/>
            <person name="Duangmal K."/>
        </authorList>
    </citation>
    <scope>NUCLEOTIDE SEQUENCE [LARGE SCALE GENOMIC DNA]</scope>
    <source>
        <strain evidence="4 5">K1PA1</strain>
    </source>
</reference>
<organism evidence="4 5">
    <name type="scientific">Streptomyces tropicalis</name>
    <dbReference type="NCBI Taxonomy" id="3034234"/>
    <lineage>
        <taxon>Bacteria</taxon>
        <taxon>Bacillati</taxon>
        <taxon>Actinomycetota</taxon>
        <taxon>Actinomycetes</taxon>
        <taxon>Kitasatosporales</taxon>
        <taxon>Streptomycetaceae</taxon>
        <taxon>Streptomyces</taxon>
    </lineage>
</organism>